<dbReference type="EMBL" id="JAPQFL010000005">
    <property type="protein sequence ID" value="MDD9328247.1"/>
    <property type="molecule type" value="Genomic_DNA"/>
</dbReference>
<gene>
    <name evidence="3" type="ORF">ORY91_001667</name>
    <name evidence="4" type="ORF">V9W64_10500</name>
</gene>
<feature type="domain" description="Glycosyl transferase family 1" evidence="1">
    <location>
        <begin position="213"/>
        <end position="366"/>
    </location>
</feature>
<keyword evidence="5" id="KW-1185">Reference proteome</keyword>
<dbReference type="Pfam" id="PF00534">
    <property type="entry name" value="Glycos_transf_1"/>
    <property type="match status" value="1"/>
</dbReference>
<feature type="domain" description="Glycosyltransferase subfamily 4-like N-terminal" evidence="2">
    <location>
        <begin position="13"/>
        <end position="199"/>
    </location>
</feature>
<sequence>MKILILHKWLVAGGIERVLLFYLAVFKQLNYQVDLLLTYDLGDKNVFRSEIPAQIHIQSVLDTDNSLALERAGKRRKKSLWHKMYYELCKWQCQRQYKTILKQKLRQTDYDLVIDFSECLDKLIRQKFFRLNVPSVRWIHGKLIETENMSEKRYRKYRKIFQGHRKIITICPAMQTKVASELDLNHEMFTTIYNPIDLEAIRQKSLEYIPEIQEKYFLQVSRMVEGKGHLELLEIYAELKQNGVKHKLVLIGGGDYRPVVEQKITELNLTGDCLLLGEIKNPYPYFKQADLFLFTSESEGLGMVLLESLACGTPVISMDCPTGPKDILGDDQYGKLIPMHDQAAFVEAVMELAGNPARYQYYVEQSLKRAEDFSIESISKQIDHLFGQLTGRR</sequence>
<keyword evidence="4" id="KW-0328">Glycosyltransferase</keyword>
<evidence type="ECO:0000259" key="2">
    <source>
        <dbReference type="Pfam" id="PF13439"/>
    </source>
</evidence>
<dbReference type="CDD" id="cd03811">
    <property type="entry name" value="GT4_GT28_WabH-like"/>
    <property type="match status" value="1"/>
</dbReference>
<dbReference type="Proteomes" id="UP001149607">
    <property type="component" value="Chromosome"/>
</dbReference>
<dbReference type="GO" id="GO:0016757">
    <property type="term" value="F:glycosyltransferase activity"/>
    <property type="evidence" value="ECO:0007669"/>
    <property type="project" value="UniProtKB-KW"/>
</dbReference>
<proteinExistence type="predicted"/>
<evidence type="ECO:0000259" key="1">
    <source>
        <dbReference type="Pfam" id="PF00534"/>
    </source>
</evidence>
<evidence type="ECO:0000313" key="4">
    <source>
        <dbReference type="EMBL" id="WWY03092.1"/>
    </source>
</evidence>
<dbReference type="EMBL" id="CP146598">
    <property type="protein sequence ID" value="WWY03092.1"/>
    <property type="molecule type" value="Genomic_DNA"/>
</dbReference>
<dbReference type="Pfam" id="PF13439">
    <property type="entry name" value="Glyco_transf_4"/>
    <property type="match status" value="1"/>
</dbReference>
<dbReference type="RefSeq" id="WP_274585352.1">
    <property type="nucleotide sequence ID" value="NZ_CP145811.1"/>
</dbReference>
<keyword evidence="4" id="KW-0808">Transferase</keyword>
<dbReference type="SUPFAM" id="SSF53756">
    <property type="entry name" value="UDP-Glycosyltransferase/glycogen phosphorylase"/>
    <property type="match status" value="1"/>
</dbReference>
<accession>A0A9X4E6M0</accession>
<evidence type="ECO:0000313" key="3">
    <source>
        <dbReference type="EMBL" id="MDD9328247.1"/>
    </source>
</evidence>
<dbReference type="InterPro" id="IPR028098">
    <property type="entry name" value="Glyco_trans_4-like_N"/>
</dbReference>
<dbReference type="PANTHER" id="PTHR12526">
    <property type="entry name" value="GLYCOSYLTRANSFERASE"/>
    <property type="match status" value="1"/>
</dbReference>
<name>A0A9X4E6M0_9NEIS</name>
<reference evidence="3" key="1">
    <citation type="submission" date="2022-10" db="EMBL/GenBank/DDBJ databases">
        <authorList>
            <person name="Boutroux M."/>
        </authorList>
    </citation>
    <scope>NUCLEOTIDE SEQUENCE</scope>
    <source>
        <strain evidence="3">51.81</strain>
    </source>
</reference>
<dbReference type="PANTHER" id="PTHR12526:SF630">
    <property type="entry name" value="GLYCOSYLTRANSFERASE"/>
    <property type="match status" value="1"/>
</dbReference>
<protein>
    <submittedName>
        <fullName evidence="3">Glycosyltransferase</fullName>
        <ecNumber evidence="4">2.4.-.-</ecNumber>
    </submittedName>
</protein>
<organism evidence="3">
    <name type="scientific">Neisseria leonii</name>
    <dbReference type="NCBI Taxonomy" id="2995413"/>
    <lineage>
        <taxon>Bacteria</taxon>
        <taxon>Pseudomonadati</taxon>
        <taxon>Pseudomonadota</taxon>
        <taxon>Betaproteobacteria</taxon>
        <taxon>Neisseriales</taxon>
        <taxon>Neisseriaceae</taxon>
        <taxon>Neisseria</taxon>
    </lineage>
</organism>
<dbReference type="InterPro" id="IPR001296">
    <property type="entry name" value="Glyco_trans_1"/>
</dbReference>
<reference evidence="4" key="2">
    <citation type="submission" date="2024-02" db="EMBL/GenBank/DDBJ databases">
        <title>Neisseria leonii sp. nov.</title>
        <authorList>
            <person name="Boutroux M."/>
            <person name="Favre-Rochex S."/>
            <person name="Gorgette O."/>
            <person name="Touak G."/>
            <person name="Muhle E."/>
            <person name="Chesneau O."/>
            <person name="Clermont D."/>
            <person name="Rahi P."/>
        </authorList>
    </citation>
    <scope>NUCLEOTIDE SEQUENCE</scope>
    <source>
        <strain evidence="4">51.81</strain>
    </source>
</reference>
<dbReference type="Gene3D" id="3.40.50.2000">
    <property type="entry name" value="Glycogen Phosphorylase B"/>
    <property type="match status" value="2"/>
</dbReference>
<dbReference type="EC" id="2.4.-.-" evidence="4"/>
<evidence type="ECO:0000313" key="5">
    <source>
        <dbReference type="Proteomes" id="UP001149607"/>
    </source>
</evidence>
<dbReference type="AlphaFoldDB" id="A0A9X4E6M0"/>